<sequence>MWGYETLKNKLRNLKGFWRVFRDAADLSGTEYDEDTGRLYMSRSNAKKVRDRNPHHGNKVISDGLLIGPYISFDSWGEIFSDDPPAGRLITAATDERAWGGHAGSAAEAQDSDALMADDDEEEEEEEEDEIEVDIEEEAGNRLNSLPHSQPQSQLPNSLQLPDSLLEGGDSQPIPASPRTSHTPAIRLTPSSTRLRERQRTAISEYHTQTSSSSRKKSKGQGTITAEELKELLHEDSARRLSVTLRAAGSEDLERAVSNCLEVIGEAYGIPYAVRAIAMFKEVRNAVIWNALGSVEVKKAWVESQIGPAE</sequence>
<evidence type="ECO:0000313" key="1">
    <source>
        <dbReference type="EMBL" id="KAI8648703.1"/>
    </source>
</evidence>
<protein>
    <submittedName>
        <fullName evidence="1">Uncharacterized protein</fullName>
    </submittedName>
</protein>
<keyword evidence="2" id="KW-1185">Reference proteome</keyword>
<organism evidence="1 2">
    <name type="scientific">Fusarium keratoplasticum</name>
    <dbReference type="NCBI Taxonomy" id="1328300"/>
    <lineage>
        <taxon>Eukaryota</taxon>
        <taxon>Fungi</taxon>
        <taxon>Dikarya</taxon>
        <taxon>Ascomycota</taxon>
        <taxon>Pezizomycotina</taxon>
        <taxon>Sordariomycetes</taxon>
        <taxon>Hypocreomycetidae</taxon>
        <taxon>Hypocreales</taxon>
        <taxon>Nectriaceae</taxon>
        <taxon>Fusarium</taxon>
        <taxon>Fusarium solani species complex</taxon>
    </lineage>
</organism>
<dbReference type="Proteomes" id="UP001065298">
    <property type="component" value="Chromosome 14"/>
</dbReference>
<proteinExistence type="predicted"/>
<evidence type="ECO:0000313" key="2">
    <source>
        <dbReference type="Proteomes" id="UP001065298"/>
    </source>
</evidence>
<comment type="caution">
    <text evidence="1">The sequence shown here is derived from an EMBL/GenBank/DDBJ whole genome shotgun (WGS) entry which is preliminary data.</text>
</comment>
<reference evidence="1" key="1">
    <citation type="submission" date="2022-06" db="EMBL/GenBank/DDBJ databases">
        <title>Fusarium solani species complex genomes reveal bases of compartmentalisation and animal pathogenesis.</title>
        <authorList>
            <person name="Tsai I.J."/>
        </authorList>
    </citation>
    <scope>NUCLEOTIDE SEQUENCE</scope>
    <source>
        <strain evidence="1">Fu6.1</strain>
    </source>
</reference>
<dbReference type="EMBL" id="CM046516">
    <property type="protein sequence ID" value="KAI8648703.1"/>
    <property type="molecule type" value="Genomic_DNA"/>
</dbReference>
<gene>
    <name evidence="1" type="ORF">NCS57_01482500</name>
</gene>
<name>A0ACC0QBE2_9HYPO</name>
<accession>A0ACC0QBE2</accession>